<organism evidence="2 3">
    <name type="scientific">Aldrovandia affinis</name>
    <dbReference type="NCBI Taxonomy" id="143900"/>
    <lineage>
        <taxon>Eukaryota</taxon>
        <taxon>Metazoa</taxon>
        <taxon>Chordata</taxon>
        <taxon>Craniata</taxon>
        <taxon>Vertebrata</taxon>
        <taxon>Euteleostomi</taxon>
        <taxon>Actinopterygii</taxon>
        <taxon>Neopterygii</taxon>
        <taxon>Teleostei</taxon>
        <taxon>Notacanthiformes</taxon>
        <taxon>Halosauridae</taxon>
        <taxon>Aldrovandia</taxon>
    </lineage>
</organism>
<gene>
    <name evidence="2" type="ORF">AAFF_G00413830</name>
</gene>
<dbReference type="Proteomes" id="UP001221898">
    <property type="component" value="Unassembled WGS sequence"/>
</dbReference>
<dbReference type="AlphaFoldDB" id="A0AAD7WJV4"/>
<proteinExistence type="predicted"/>
<sequence length="115" mass="12437">MARSSRACRYSRVHSLDVQGHPWQLLSHALSLSLQSGAADSPQPKATQTFPCPVLQSGSHNSPDPDTGPCKQVRSDELAESPGVVYTARGRSQAAAAHATRLLRSRSILQQLKQH</sequence>
<feature type="compositionally biased region" description="Polar residues" evidence="1">
    <location>
        <begin position="44"/>
        <end position="64"/>
    </location>
</feature>
<comment type="caution">
    <text evidence="2">The sequence shown here is derived from an EMBL/GenBank/DDBJ whole genome shotgun (WGS) entry which is preliminary data.</text>
</comment>
<reference evidence="2" key="1">
    <citation type="journal article" date="2023" name="Science">
        <title>Genome structures resolve the early diversification of teleost fishes.</title>
        <authorList>
            <person name="Parey E."/>
            <person name="Louis A."/>
            <person name="Montfort J."/>
            <person name="Bouchez O."/>
            <person name="Roques C."/>
            <person name="Iampietro C."/>
            <person name="Lluch J."/>
            <person name="Castinel A."/>
            <person name="Donnadieu C."/>
            <person name="Desvignes T."/>
            <person name="Floi Bucao C."/>
            <person name="Jouanno E."/>
            <person name="Wen M."/>
            <person name="Mejri S."/>
            <person name="Dirks R."/>
            <person name="Jansen H."/>
            <person name="Henkel C."/>
            <person name="Chen W.J."/>
            <person name="Zahm M."/>
            <person name="Cabau C."/>
            <person name="Klopp C."/>
            <person name="Thompson A.W."/>
            <person name="Robinson-Rechavi M."/>
            <person name="Braasch I."/>
            <person name="Lecointre G."/>
            <person name="Bobe J."/>
            <person name="Postlethwait J.H."/>
            <person name="Berthelot C."/>
            <person name="Roest Crollius H."/>
            <person name="Guiguen Y."/>
        </authorList>
    </citation>
    <scope>NUCLEOTIDE SEQUENCE</scope>
    <source>
        <strain evidence="2">NC1722</strain>
    </source>
</reference>
<name>A0AAD7WJV4_9TELE</name>
<evidence type="ECO:0000313" key="2">
    <source>
        <dbReference type="EMBL" id="KAJ8399345.1"/>
    </source>
</evidence>
<evidence type="ECO:0000313" key="3">
    <source>
        <dbReference type="Proteomes" id="UP001221898"/>
    </source>
</evidence>
<dbReference type="EMBL" id="JAINUG010000084">
    <property type="protein sequence ID" value="KAJ8399345.1"/>
    <property type="molecule type" value="Genomic_DNA"/>
</dbReference>
<accession>A0AAD7WJV4</accession>
<keyword evidence="3" id="KW-1185">Reference proteome</keyword>
<protein>
    <submittedName>
        <fullName evidence="2">Uncharacterized protein</fullName>
    </submittedName>
</protein>
<feature type="region of interest" description="Disordered" evidence="1">
    <location>
        <begin position="35"/>
        <end position="76"/>
    </location>
</feature>
<evidence type="ECO:0000256" key="1">
    <source>
        <dbReference type="SAM" id="MobiDB-lite"/>
    </source>
</evidence>